<reference evidence="1" key="1">
    <citation type="journal article" date="2020" name="mSystems">
        <title>Genome- and Community-Level Interaction Insights into Carbon Utilization and Element Cycling Functions of Hydrothermarchaeota in Hydrothermal Sediment.</title>
        <authorList>
            <person name="Zhou Z."/>
            <person name="Liu Y."/>
            <person name="Xu W."/>
            <person name="Pan J."/>
            <person name="Luo Z.H."/>
            <person name="Li M."/>
        </authorList>
    </citation>
    <scope>NUCLEOTIDE SEQUENCE [LARGE SCALE GENOMIC DNA]</scope>
    <source>
        <strain evidence="1">HyVt-577</strain>
    </source>
</reference>
<proteinExistence type="predicted"/>
<dbReference type="Pfam" id="PF08282">
    <property type="entry name" value="Hydrolase_3"/>
    <property type="match status" value="1"/>
</dbReference>
<accession>A0A7V4U2M8</accession>
<dbReference type="Proteomes" id="UP000885779">
    <property type="component" value="Unassembled WGS sequence"/>
</dbReference>
<dbReference type="AlphaFoldDB" id="A0A7V4U2M8"/>
<sequence length="271" mass="30779">MIPDMVISDFDGTLFSPQHSIHPDDIKTMHWLGKRKIVRIIATGRSMYSLQKVLPPDFPVDYIAFSSGAGILDWKTRKLLTKRQLRAAEVKELTAFLFEQQCDFMVHEPIPLNHRFNYFIHNNMHADFERRIKLYAPYAKRIEELPLTVPATQIIVIHTDGPAAHQKLSKALAGYNIIRTTSPLDGKTIWIEIFPRDVSKAEAANWLCSYLCISSDAVMAVGNDYNDRQLLDWAAISYLMRTAPDQLKGKYRSTLSPAEAGFSKAVAEVII</sequence>
<dbReference type="EMBL" id="DRQG01000123">
    <property type="protein sequence ID" value="HGY56684.1"/>
    <property type="molecule type" value="Genomic_DNA"/>
</dbReference>
<dbReference type="PANTHER" id="PTHR10000">
    <property type="entry name" value="PHOSPHOSERINE PHOSPHATASE"/>
    <property type="match status" value="1"/>
</dbReference>
<name>A0A7V4U2M8_CALAY</name>
<organism evidence="1">
    <name type="scientific">Caldithrix abyssi</name>
    <dbReference type="NCBI Taxonomy" id="187145"/>
    <lineage>
        <taxon>Bacteria</taxon>
        <taxon>Pseudomonadati</taxon>
        <taxon>Calditrichota</taxon>
        <taxon>Calditrichia</taxon>
        <taxon>Calditrichales</taxon>
        <taxon>Calditrichaceae</taxon>
        <taxon>Caldithrix</taxon>
    </lineage>
</organism>
<dbReference type="PANTHER" id="PTHR10000:SF8">
    <property type="entry name" value="HAD SUPERFAMILY HYDROLASE-LIKE, TYPE 3"/>
    <property type="match status" value="1"/>
</dbReference>
<dbReference type="GO" id="GO:0016791">
    <property type="term" value="F:phosphatase activity"/>
    <property type="evidence" value="ECO:0007669"/>
    <property type="project" value="TreeGrafter"/>
</dbReference>
<evidence type="ECO:0000313" key="1">
    <source>
        <dbReference type="EMBL" id="HGY56684.1"/>
    </source>
</evidence>
<gene>
    <name evidence="1" type="ORF">ENK44_13335</name>
</gene>
<dbReference type="Gene3D" id="3.30.1240.10">
    <property type="match status" value="1"/>
</dbReference>
<dbReference type="Gene3D" id="3.40.50.1000">
    <property type="entry name" value="HAD superfamily/HAD-like"/>
    <property type="match status" value="1"/>
</dbReference>
<protein>
    <submittedName>
        <fullName evidence="1">HAD family phosphatase</fullName>
    </submittedName>
</protein>
<dbReference type="GO" id="GO:0000287">
    <property type="term" value="F:magnesium ion binding"/>
    <property type="evidence" value="ECO:0007669"/>
    <property type="project" value="TreeGrafter"/>
</dbReference>
<comment type="caution">
    <text evidence="1">The sequence shown here is derived from an EMBL/GenBank/DDBJ whole genome shotgun (WGS) entry which is preliminary data.</text>
</comment>
<dbReference type="InterPro" id="IPR023214">
    <property type="entry name" value="HAD_sf"/>
</dbReference>
<dbReference type="InterPro" id="IPR036412">
    <property type="entry name" value="HAD-like_sf"/>
</dbReference>
<dbReference type="SUPFAM" id="SSF56784">
    <property type="entry name" value="HAD-like"/>
    <property type="match status" value="1"/>
</dbReference>
<dbReference type="GO" id="GO:0005829">
    <property type="term" value="C:cytosol"/>
    <property type="evidence" value="ECO:0007669"/>
    <property type="project" value="TreeGrafter"/>
</dbReference>